<dbReference type="GO" id="GO:0003677">
    <property type="term" value="F:DNA binding"/>
    <property type="evidence" value="ECO:0007669"/>
    <property type="project" value="UniProtKB-UniRule"/>
</dbReference>
<dbReference type="RefSeq" id="WP_230217314.1">
    <property type="nucleotide sequence ID" value="NZ_JAJKFT010000004.1"/>
</dbReference>
<keyword evidence="6" id="KW-1185">Reference proteome</keyword>
<evidence type="ECO:0000256" key="3">
    <source>
        <dbReference type="PROSITE-ProRule" id="PRU01248"/>
    </source>
</evidence>
<dbReference type="PROSITE" id="PS51900">
    <property type="entry name" value="CB"/>
    <property type="match status" value="1"/>
</dbReference>
<dbReference type="Gene3D" id="1.10.150.130">
    <property type="match status" value="1"/>
</dbReference>
<dbReference type="InterPro" id="IPR011010">
    <property type="entry name" value="DNA_brk_join_enz"/>
</dbReference>
<name>A0A9X1ML00_9BACT</name>
<dbReference type="GO" id="GO:0015074">
    <property type="term" value="P:DNA integration"/>
    <property type="evidence" value="ECO:0007669"/>
    <property type="project" value="UniProtKB-KW"/>
</dbReference>
<evidence type="ECO:0000313" key="6">
    <source>
        <dbReference type="Proteomes" id="UP001139103"/>
    </source>
</evidence>
<keyword evidence="2 3" id="KW-0238">DNA-binding</keyword>
<accession>A0A9X1ML00</accession>
<feature type="domain" description="Core-binding (CB)" evidence="4">
    <location>
        <begin position="81"/>
        <end position="169"/>
    </location>
</feature>
<keyword evidence="1" id="KW-0229">DNA integration</keyword>
<evidence type="ECO:0000259" key="4">
    <source>
        <dbReference type="PROSITE" id="PS51900"/>
    </source>
</evidence>
<evidence type="ECO:0000313" key="5">
    <source>
        <dbReference type="EMBL" id="MCC9628232.1"/>
    </source>
</evidence>
<protein>
    <recommendedName>
        <fullName evidence="4">Core-binding (CB) domain-containing protein</fullName>
    </recommendedName>
</protein>
<dbReference type="EMBL" id="JAJKFT010000004">
    <property type="protein sequence ID" value="MCC9628232.1"/>
    <property type="molecule type" value="Genomic_DNA"/>
</dbReference>
<dbReference type="InterPro" id="IPR044068">
    <property type="entry name" value="CB"/>
</dbReference>
<proteinExistence type="predicted"/>
<dbReference type="Proteomes" id="UP001139103">
    <property type="component" value="Unassembled WGS sequence"/>
</dbReference>
<evidence type="ECO:0000256" key="2">
    <source>
        <dbReference type="ARBA" id="ARBA00023125"/>
    </source>
</evidence>
<dbReference type="AlphaFoldDB" id="A0A9X1ML00"/>
<reference evidence="5" key="1">
    <citation type="submission" date="2021-11" db="EMBL/GenBank/DDBJ databases">
        <title>Genome sequence.</title>
        <authorList>
            <person name="Sun Q."/>
        </authorList>
    </citation>
    <scope>NUCLEOTIDE SEQUENCE</scope>
    <source>
        <strain evidence="5">JC732</strain>
    </source>
</reference>
<gene>
    <name evidence="5" type="ORF">LOC68_07485</name>
</gene>
<organism evidence="5 6">
    <name type="scientific">Blastopirellula sediminis</name>
    <dbReference type="NCBI Taxonomy" id="2894196"/>
    <lineage>
        <taxon>Bacteria</taxon>
        <taxon>Pseudomonadati</taxon>
        <taxon>Planctomycetota</taxon>
        <taxon>Planctomycetia</taxon>
        <taxon>Pirellulales</taxon>
        <taxon>Pirellulaceae</taxon>
        <taxon>Blastopirellula</taxon>
    </lineage>
</organism>
<sequence>MPKLRHVVPKYCRHKARNLAYVRIAGQDIYLGKWRSEESRRLYELIVAEYLKSGRTLDLREINSSHDSAALAKAEEVLPSITVSELIDQYLEAAKTHYVKNGRPTSELTNTRIALELARKEFADLPVDQFGARCLEKIRDAMLSRKKKWMRKTINGHCQRIKRAFKWGLERELFVATSKYQSLVAVRGLAAGRSIAKESKLVAAVSDDVVEKTLAKLPAVVADM</sequence>
<dbReference type="SUPFAM" id="SSF56349">
    <property type="entry name" value="DNA breaking-rejoining enzymes"/>
    <property type="match status" value="1"/>
</dbReference>
<evidence type="ECO:0000256" key="1">
    <source>
        <dbReference type="ARBA" id="ARBA00022908"/>
    </source>
</evidence>
<dbReference type="InterPro" id="IPR010998">
    <property type="entry name" value="Integrase_recombinase_N"/>
</dbReference>
<comment type="caution">
    <text evidence="5">The sequence shown here is derived from an EMBL/GenBank/DDBJ whole genome shotgun (WGS) entry which is preliminary data.</text>
</comment>